<dbReference type="InterPro" id="IPR002716">
    <property type="entry name" value="PIN_dom"/>
</dbReference>
<name>A0A4Q7X7L4_9ACTN</name>
<dbReference type="InterPro" id="IPR041705">
    <property type="entry name" value="PIN_Sll0205"/>
</dbReference>
<evidence type="ECO:0000256" key="2">
    <source>
        <dbReference type="ARBA" id="ARBA00022723"/>
    </source>
</evidence>
<evidence type="ECO:0000313" key="6">
    <source>
        <dbReference type="EMBL" id="RZU19034.1"/>
    </source>
</evidence>
<dbReference type="Gene3D" id="3.40.50.1010">
    <property type="entry name" value="5'-nuclease"/>
    <property type="match status" value="1"/>
</dbReference>
<keyword evidence="7" id="KW-1185">Reference proteome</keyword>
<feature type="domain" description="PIN" evidence="5">
    <location>
        <begin position="11"/>
        <end position="125"/>
    </location>
</feature>
<evidence type="ECO:0000256" key="4">
    <source>
        <dbReference type="ARBA" id="ARBA00022842"/>
    </source>
</evidence>
<dbReference type="SUPFAM" id="SSF88723">
    <property type="entry name" value="PIN domain-like"/>
    <property type="match status" value="1"/>
</dbReference>
<accession>A0A4Q7X7L4</accession>
<dbReference type="Pfam" id="PF01850">
    <property type="entry name" value="PIN"/>
    <property type="match status" value="1"/>
</dbReference>
<sequence>MTVVPGAARLLLDTHVLIWWLQASPELSDDLRVRIDTELEVYVSAASVWELSIKQAAGKIKLPDNLLEWIERGGLSELPVSMTHADLAGRLPAIHRDPFDRMLVAQALVEKLTLVTRDGLIQRYDVPILKA</sequence>
<keyword evidence="3" id="KW-0378">Hydrolase</keyword>
<dbReference type="InterPro" id="IPR052919">
    <property type="entry name" value="TA_system_RNase"/>
</dbReference>
<evidence type="ECO:0000256" key="1">
    <source>
        <dbReference type="ARBA" id="ARBA00022722"/>
    </source>
</evidence>
<proteinExistence type="predicted"/>
<keyword evidence="2" id="KW-0479">Metal-binding</keyword>
<dbReference type="GO" id="GO:0004518">
    <property type="term" value="F:nuclease activity"/>
    <property type="evidence" value="ECO:0007669"/>
    <property type="project" value="UniProtKB-KW"/>
</dbReference>
<evidence type="ECO:0000313" key="7">
    <source>
        <dbReference type="Proteomes" id="UP000292027"/>
    </source>
</evidence>
<organism evidence="6 7">
    <name type="scientific">Kribbella rubisoli</name>
    <dbReference type="NCBI Taxonomy" id="3075929"/>
    <lineage>
        <taxon>Bacteria</taxon>
        <taxon>Bacillati</taxon>
        <taxon>Actinomycetota</taxon>
        <taxon>Actinomycetes</taxon>
        <taxon>Propionibacteriales</taxon>
        <taxon>Kribbellaceae</taxon>
        <taxon>Kribbella</taxon>
    </lineage>
</organism>
<protein>
    <submittedName>
        <fullName evidence="6">PIN domain nuclease of toxin-antitoxin system</fullName>
    </submittedName>
</protein>
<evidence type="ECO:0000256" key="3">
    <source>
        <dbReference type="ARBA" id="ARBA00022801"/>
    </source>
</evidence>
<dbReference type="RefSeq" id="WP_242000236.1">
    <property type="nucleotide sequence ID" value="NZ_SHKR01000011.1"/>
</dbReference>
<keyword evidence="1" id="KW-0540">Nuclease</keyword>
<dbReference type="Proteomes" id="UP000292027">
    <property type="component" value="Unassembled WGS sequence"/>
</dbReference>
<dbReference type="EMBL" id="SHKR01000011">
    <property type="protein sequence ID" value="RZU19034.1"/>
    <property type="molecule type" value="Genomic_DNA"/>
</dbReference>
<evidence type="ECO:0000259" key="5">
    <source>
        <dbReference type="Pfam" id="PF01850"/>
    </source>
</evidence>
<keyword evidence="4" id="KW-0460">Magnesium</keyword>
<reference evidence="6 7" key="1">
    <citation type="journal article" date="2015" name="Stand. Genomic Sci.">
        <title>Genomic Encyclopedia of Bacterial and Archaeal Type Strains, Phase III: the genomes of soil and plant-associated and newly described type strains.</title>
        <authorList>
            <person name="Whitman W.B."/>
            <person name="Woyke T."/>
            <person name="Klenk H.P."/>
            <person name="Zhou Y."/>
            <person name="Lilburn T.G."/>
            <person name="Beck B.J."/>
            <person name="De Vos P."/>
            <person name="Vandamme P."/>
            <person name="Eisen J.A."/>
            <person name="Garrity G."/>
            <person name="Hugenholtz P."/>
            <person name="Kyrpides N.C."/>
        </authorList>
    </citation>
    <scope>NUCLEOTIDE SEQUENCE [LARGE SCALE GENOMIC DNA]</scope>
    <source>
        <strain evidence="6 7">VKM Ac-2540</strain>
    </source>
</reference>
<dbReference type="GO" id="GO:0016787">
    <property type="term" value="F:hydrolase activity"/>
    <property type="evidence" value="ECO:0007669"/>
    <property type="project" value="UniProtKB-KW"/>
</dbReference>
<dbReference type="CDD" id="cd09872">
    <property type="entry name" value="PIN_Sll0205-like"/>
    <property type="match status" value="1"/>
</dbReference>
<dbReference type="InterPro" id="IPR029060">
    <property type="entry name" value="PIN-like_dom_sf"/>
</dbReference>
<dbReference type="PANTHER" id="PTHR36173:SF2">
    <property type="entry name" value="RIBONUCLEASE VAPC16"/>
    <property type="match status" value="1"/>
</dbReference>
<dbReference type="AlphaFoldDB" id="A0A4Q7X7L4"/>
<dbReference type="GO" id="GO:0046872">
    <property type="term" value="F:metal ion binding"/>
    <property type="evidence" value="ECO:0007669"/>
    <property type="project" value="UniProtKB-KW"/>
</dbReference>
<dbReference type="PANTHER" id="PTHR36173">
    <property type="entry name" value="RIBONUCLEASE VAPC16-RELATED"/>
    <property type="match status" value="1"/>
</dbReference>
<comment type="caution">
    <text evidence="6">The sequence shown here is derived from an EMBL/GenBank/DDBJ whole genome shotgun (WGS) entry which is preliminary data.</text>
</comment>
<gene>
    <name evidence="6" type="ORF">EV645_1240</name>
</gene>